<dbReference type="HOGENOM" id="CLU_1496243_0_0_1"/>
<dbReference type="OrthoDB" id="3253907at2759"/>
<sequence length="180" mass="19629">MKAARGSGAVAAVLYALLHLPRDVPLHVVSEKDTLTAPLFKRRQGWEDIGWEGVQGALYVQALINQLRQRCAPTSFGSGTGAHSTPLAQARCQLEDAEHSLDRPTIVAPEKNMTFELSGAKLSSLSQAQAYRCIRAEKTRVARPATERQMLRILANTSAAGQKCATAEDVWVGIRHKDIL</sequence>
<dbReference type="InParanoid" id="S8DQ20"/>
<dbReference type="AlphaFoldDB" id="S8DQ20"/>
<dbReference type="Proteomes" id="UP000015241">
    <property type="component" value="Unassembled WGS sequence"/>
</dbReference>
<keyword evidence="2" id="KW-1185">Reference proteome</keyword>
<evidence type="ECO:0000313" key="2">
    <source>
        <dbReference type="Proteomes" id="UP000015241"/>
    </source>
</evidence>
<dbReference type="EMBL" id="KE504207">
    <property type="protein sequence ID" value="EPS95421.1"/>
    <property type="molecule type" value="Genomic_DNA"/>
</dbReference>
<name>S8DQ20_FOMSC</name>
<accession>S8DQ20</accession>
<organism evidence="1 2">
    <name type="scientific">Fomitopsis schrenkii</name>
    <name type="common">Brown rot fungus</name>
    <dbReference type="NCBI Taxonomy" id="2126942"/>
    <lineage>
        <taxon>Eukaryota</taxon>
        <taxon>Fungi</taxon>
        <taxon>Dikarya</taxon>
        <taxon>Basidiomycota</taxon>
        <taxon>Agaricomycotina</taxon>
        <taxon>Agaricomycetes</taxon>
        <taxon>Polyporales</taxon>
        <taxon>Fomitopsis</taxon>
    </lineage>
</organism>
<protein>
    <submittedName>
        <fullName evidence="1">Uncharacterized protein</fullName>
    </submittedName>
</protein>
<proteinExistence type="predicted"/>
<gene>
    <name evidence="1" type="ORF">FOMPIDRAFT_1054148</name>
</gene>
<evidence type="ECO:0000313" key="1">
    <source>
        <dbReference type="EMBL" id="EPS95421.1"/>
    </source>
</evidence>
<reference evidence="1 2" key="1">
    <citation type="journal article" date="2012" name="Science">
        <title>The Paleozoic origin of enzymatic lignin decomposition reconstructed from 31 fungal genomes.</title>
        <authorList>
            <person name="Floudas D."/>
            <person name="Binder M."/>
            <person name="Riley R."/>
            <person name="Barry K."/>
            <person name="Blanchette R.A."/>
            <person name="Henrissat B."/>
            <person name="Martinez A.T."/>
            <person name="Otillar R."/>
            <person name="Spatafora J.W."/>
            <person name="Yadav J.S."/>
            <person name="Aerts A."/>
            <person name="Benoit I."/>
            <person name="Boyd A."/>
            <person name="Carlson A."/>
            <person name="Copeland A."/>
            <person name="Coutinho P.M."/>
            <person name="de Vries R.P."/>
            <person name="Ferreira P."/>
            <person name="Findley K."/>
            <person name="Foster B."/>
            <person name="Gaskell J."/>
            <person name="Glotzer D."/>
            <person name="Gorecki P."/>
            <person name="Heitman J."/>
            <person name="Hesse C."/>
            <person name="Hori C."/>
            <person name="Igarashi K."/>
            <person name="Jurgens J.A."/>
            <person name="Kallen N."/>
            <person name="Kersten P."/>
            <person name="Kohler A."/>
            <person name="Kuees U."/>
            <person name="Kumar T.K.A."/>
            <person name="Kuo A."/>
            <person name="LaButti K."/>
            <person name="Larrondo L.F."/>
            <person name="Lindquist E."/>
            <person name="Ling A."/>
            <person name="Lombard V."/>
            <person name="Lucas S."/>
            <person name="Lundell T."/>
            <person name="Martin R."/>
            <person name="McLaughlin D.J."/>
            <person name="Morgenstern I."/>
            <person name="Morin E."/>
            <person name="Murat C."/>
            <person name="Nagy L.G."/>
            <person name="Nolan M."/>
            <person name="Ohm R.A."/>
            <person name="Patyshakuliyeva A."/>
            <person name="Rokas A."/>
            <person name="Ruiz-Duenas F.J."/>
            <person name="Sabat G."/>
            <person name="Salamov A."/>
            <person name="Samejima M."/>
            <person name="Schmutz J."/>
            <person name="Slot J.C."/>
            <person name="St John F."/>
            <person name="Stenlid J."/>
            <person name="Sun H."/>
            <person name="Sun S."/>
            <person name="Syed K."/>
            <person name="Tsang A."/>
            <person name="Wiebenga A."/>
            <person name="Young D."/>
            <person name="Pisabarro A."/>
            <person name="Eastwood D.C."/>
            <person name="Martin F."/>
            <person name="Cullen D."/>
            <person name="Grigoriev I.V."/>
            <person name="Hibbett D.S."/>
        </authorList>
    </citation>
    <scope>NUCLEOTIDE SEQUENCE</scope>
    <source>
        <strain evidence="2">FP-58527</strain>
    </source>
</reference>